<feature type="transmembrane region" description="Helical" evidence="7">
    <location>
        <begin position="80"/>
        <end position="99"/>
    </location>
</feature>
<keyword evidence="5 7" id="KW-1133">Transmembrane helix</keyword>
<keyword evidence="2" id="KW-0813">Transport</keyword>
<evidence type="ECO:0000259" key="8">
    <source>
        <dbReference type="PROSITE" id="PS50850"/>
    </source>
</evidence>
<organism evidence="9">
    <name type="scientific">mine drainage metagenome</name>
    <dbReference type="NCBI Taxonomy" id="410659"/>
    <lineage>
        <taxon>unclassified sequences</taxon>
        <taxon>metagenomes</taxon>
        <taxon>ecological metagenomes</taxon>
    </lineage>
</organism>
<feature type="transmembrane region" description="Helical" evidence="7">
    <location>
        <begin position="280"/>
        <end position="303"/>
    </location>
</feature>
<sequence>MIQYKWVALSNTTIGILMASINGTIILISIPAIFNGIHINFLQSDSLVYLLWLLMGYNIVTTTLLVSFGRLSDIYGRIKLFNLGFMIFTIGSILLSLTYGTGDQAALELIIFRLLQGVGAAFLFSNSSAIITDAFPVEERGMALGLNMVAALAGSFIGLVLGGILSVFDWRYVFLVSVPVGAIGTIWSYWKMKETGIKQKDEKIDYFGNATFGIGLTLLLIGVTYGLLPYGTSMYGWLNPWVDFSLLTGTFLLVLFPFVELRVKNPMFRMELFKIRAFAAGNFASLLASLGRGGVMLMLIILLQGIWLPLHGYTISIN</sequence>
<dbReference type="Gene3D" id="1.20.1250.20">
    <property type="entry name" value="MFS general substrate transporter like domains"/>
    <property type="match status" value="1"/>
</dbReference>
<dbReference type="GO" id="GO:0022857">
    <property type="term" value="F:transmembrane transporter activity"/>
    <property type="evidence" value="ECO:0007669"/>
    <property type="project" value="InterPro"/>
</dbReference>
<dbReference type="InterPro" id="IPR020846">
    <property type="entry name" value="MFS_dom"/>
</dbReference>
<feature type="transmembrane region" description="Helical" evidence="7">
    <location>
        <begin position="12"/>
        <end position="34"/>
    </location>
</feature>
<dbReference type="EMBL" id="AUZX01015807">
    <property type="protein sequence ID" value="EQD28050.1"/>
    <property type="molecule type" value="Genomic_DNA"/>
</dbReference>
<comment type="subcellular location">
    <subcellularLocation>
        <location evidence="1">Cell membrane</location>
        <topology evidence="1">Multi-pass membrane protein</topology>
    </subcellularLocation>
</comment>
<feature type="domain" description="Major facilitator superfamily (MFS) profile" evidence="8">
    <location>
        <begin position="8"/>
        <end position="318"/>
    </location>
</feature>
<feature type="non-terminal residue" evidence="9">
    <location>
        <position position="318"/>
    </location>
</feature>
<comment type="caution">
    <text evidence="9">The sequence shown here is derived from an EMBL/GenBank/DDBJ whole genome shotgun (WGS) entry which is preliminary data.</text>
</comment>
<accession>T0ZE04</accession>
<feature type="transmembrane region" description="Helical" evidence="7">
    <location>
        <begin position="144"/>
        <end position="166"/>
    </location>
</feature>
<feature type="transmembrane region" description="Helical" evidence="7">
    <location>
        <begin position="210"/>
        <end position="228"/>
    </location>
</feature>
<evidence type="ECO:0000256" key="3">
    <source>
        <dbReference type="ARBA" id="ARBA00022475"/>
    </source>
</evidence>
<feature type="transmembrane region" description="Helical" evidence="7">
    <location>
        <begin position="105"/>
        <end position="124"/>
    </location>
</feature>
<feature type="transmembrane region" description="Helical" evidence="7">
    <location>
        <begin position="172"/>
        <end position="190"/>
    </location>
</feature>
<evidence type="ECO:0000256" key="1">
    <source>
        <dbReference type="ARBA" id="ARBA00004651"/>
    </source>
</evidence>
<keyword evidence="3" id="KW-1003">Cell membrane</keyword>
<feature type="transmembrane region" description="Helical" evidence="7">
    <location>
        <begin position="240"/>
        <end position="259"/>
    </location>
</feature>
<dbReference type="AlphaFoldDB" id="T0ZE04"/>
<protein>
    <submittedName>
        <fullName evidence="9">Multidrug resistance protein</fullName>
    </submittedName>
</protein>
<proteinExistence type="predicted"/>
<evidence type="ECO:0000256" key="6">
    <source>
        <dbReference type="ARBA" id="ARBA00023136"/>
    </source>
</evidence>
<keyword evidence="6 7" id="KW-0472">Membrane</keyword>
<feature type="transmembrane region" description="Helical" evidence="7">
    <location>
        <begin position="46"/>
        <end position="68"/>
    </location>
</feature>
<evidence type="ECO:0000256" key="7">
    <source>
        <dbReference type="SAM" id="Phobius"/>
    </source>
</evidence>
<reference evidence="9" key="1">
    <citation type="submission" date="2013-08" db="EMBL/GenBank/DDBJ databases">
        <authorList>
            <person name="Mendez C."/>
            <person name="Richter M."/>
            <person name="Ferrer M."/>
            <person name="Sanchez J."/>
        </authorList>
    </citation>
    <scope>NUCLEOTIDE SEQUENCE</scope>
</reference>
<evidence type="ECO:0000256" key="4">
    <source>
        <dbReference type="ARBA" id="ARBA00022692"/>
    </source>
</evidence>
<keyword evidence="4 7" id="KW-0812">Transmembrane</keyword>
<dbReference type="InterPro" id="IPR036259">
    <property type="entry name" value="MFS_trans_sf"/>
</dbReference>
<name>T0ZE04_9ZZZZ</name>
<dbReference type="InterPro" id="IPR011701">
    <property type="entry name" value="MFS"/>
</dbReference>
<dbReference type="PANTHER" id="PTHR42718">
    <property type="entry name" value="MAJOR FACILITATOR SUPERFAMILY MULTIDRUG TRANSPORTER MFSC"/>
    <property type="match status" value="1"/>
</dbReference>
<dbReference type="PANTHER" id="PTHR42718:SF46">
    <property type="entry name" value="BLR6921 PROTEIN"/>
    <property type="match status" value="1"/>
</dbReference>
<dbReference type="Pfam" id="PF07690">
    <property type="entry name" value="MFS_1"/>
    <property type="match status" value="1"/>
</dbReference>
<evidence type="ECO:0000313" key="9">
    <source>
        <dbReference type="EMBL" id="EQD28050.1"/>
    </source>
</evidence>
<dbReference type="PROSITE" id="PS50850">
    <property type="entry name" value="MFS"/>
    <property type="match status" value="1"/>
</dbReference>
<reference evidence="9" key="2">
    <citation type="journal article" date="2014" name="ISME J.">
        <title>Microbial stratification in low pH oxic and suboxic macroscopic growths along an acid mine drainage.</title>
        <authorList>
            <person name="Mendez-Garcia C."/>
            <person name="Mesa V."/>
            <person name="Sprenger R.R."/>
            <person name="Richter M."/>
            <person name="Diez M.S."/>
            <person name="Solano J."/>
            <person name="Bargiela R."/>
            <person name="Golyshina O.V."/>
            <person name="Manteca A."/>
            <person name="Ramos J.L."/>
            <person name="Gallego J.R."/>
            <person name="Llorente I."/>
            <person name="Martins Dos Santos V.A."/>
            <person name="Jensen O.N."/>
            <person name="Pelaez A.I."/>
            <person name="Sanchez J."/>
            <person name="Ferrer M."/>
        </authorList>
    </citation>
    <scope>NUCLEOTIDE SEQUENCE</scope>
</reference>
<dbReference type="SUPFAM" id="SSF103473">
    <property type="entry name" value="MFS general substrate transporter"/>
    <property type="match status" value="1"/>
</dbReference>
<dbReference type="GO" id="GO:0005886">
    <property type="term" value="C:plasma membrane"/>
    <property type="evidence" value="ECO:0007669"/>
    <property type="project" value="UniProtKB-SubCell"/>
</dbReference>
<evidence type="ECO:0000256" key="5">
    <source>
        <dbReference type="ARBA" id="ARBA00022989"/>
    </source>
</evidence>
<evidence type="ECO:0000256" key="2">
    <source>
        <dbReference type="ARBA" id="ARBA00022448"/>
    </source>
</evidence>
<gene>
    <name evidence="9" type="ORF">B1A_21385</name>
</gene>
<dbReference type="CDD" id="cd17321">
    <property type="entry name" value="MFS_MMR_MDR_like"/>
    <property type="match status" value="1"/>
</dbReference>